<gene>
    <name evidence="2" type="ORF">Thewi_0825</name>
</gene>
<dbReference type="EMBL" id="CP002991">
    <property type="protein sequence ID" value="AEM78256.1"/>
    <property type="molecule type" value="Genomic_DNA"/>
</dbReference>
<dbReference type="CDD" id="cd06260">
    <property type="entry name" value="DUF820-like"/>
    <property type="match status" value="1"/>
</dbReference>
<evidence type="ECO:0000259" key="1">
    <source>
        <dbReference type="Pfam" id="PF05685"/>
    </source>
</evidence>
<proteinExistence type="predicted"/>
<dbReference type="InterPro" id="IPR008538">
    <property type="entry name" value="Uma2"/>
</dbReference>
<dbReference type="HOGENOM" id="CLU_076312_0_2_9"/>
<dbReference type="eggNOG" id="COG4636">
    <property type="taxonomic scope" value="Bacteria"/>
</dbReference>
<dbReference type="Pfam" id="PF05685">
    <property type="entry name" value="Uma2"/>
    <property type="match status" value="1"/>
</dbReference>
<sequence>MSLPKRKEVYTYEDYLNWPDEQRIELIDGQVYLHTLPPRIHQEISGTIVYQFFNYLKDKECEVYFARLGVRLPSGDEKSDKEIKTVVEPDIVVVCDKSKLDDEGCKGAPDLIVEITSPSTARKDKVEKFNLYEKHGVKEYWIVEPEVKLVTVFLLQENGKYGRPEVYTEEDKIKVSIFEDLVIDLKDVFNY</sequence>
<dbReference type="Gene3D" id="3.90.1570.10">
    <property type="entry name" value="tt1808, chain A"/>
    <property type="match status" value="1"/>
</dbReference>
<accession>G2MW86</accession>
<dbReference type="InterPro" id="IPR012296">
    <property type="entry name" value="Nuclease_put_TT1808"/>
</dbReference>
<dbReference type="AlphaFoldDB" id="G2MW86"/>
<evidence type="ECO:0000313" key="2">
    <source>
        <dbReference type="EMBL" id="AEM78256.1"/>
    </source>
</evidence>
<protein>
    <recommendedName>
        <fullName evidence="1">Putative restriction endonuclease domain-containing protein</fullName>
    </recommendedName>
</protein>
<keyword evidence="3" id="KW-1185">Reference proteome</keyword>
<dbReference type="PANTHER" id="PTHR36558">
    <property type="entry name" value="GLR1098 PROTEIN"/>
    <property type="match status" value="1"/>
</dbReference>
<dbReference type="PANTHER" id="PTHR36558:SF1">
    <property type="entry name" value="RESTRICTION ENDONUCLEASE DOMAIN-CONTAINING PROTEIN-RELATED"/>
    <property type="match status" value="1"/>
</dbReference>
<reference evidence="2 3" key="1">
    <citation type="submission" date="2011-08" db="EMBL/GenBank/DDBJ databases">
        <title>Complete sequence of Thermoanaerobacter wiegelii Rt8.B1.</title>
        <authorList>
            <consortium name="US DOE Joint Genome Institute"/>
            <person name="Lucas S."/>
            <person name="Han J."/>
            <person name="Lapidus A."/>
            <person name="Cheng J.-F."/>
            <person name="Goodwin L."/>
            <person name="Pitluck S."/>
            <person name="Peters L."/>
            <person name="Mikhailova N."/>
            <person name="Zeytun A."/>
            <person name="Daligault H."/>
            <person name="Detter J.C."/>
            <person name="Han C."/>
            <person name="Tapia R."/>
            <person name="Land M."/>
            <person name="Hauser L."/>
            <person name="Kyrpides N."/>
            <person name="Ivanova N."/>
            <person name="Pagani I."/>
            <person name="Hemme C."/>
            <person name="Woyke T."/>
        </authorList>
    </citation>
    <scope>NUCLEOTIDE SEQUENCE [LARGE SCALE GENOMIC DNA]</scope>
    <source>
        <strain evidence="2 3">Rt8.B1</strain>
    </source>
</reference>
<dbReference type="SUPFAM" id="SSF52980">
    <property type="entry name" value="Restriction endonuclease-like"/>
    <property type="match status" value="1"/>
</dbReference>
<dbReference type="KEGG" id="twi:Thewi_0825"/>
<feature type="domain" description="Putative restriction endonuclease" evidence="1">
    <location>
        <begin position="13"/>
        <end position="184"/>
    </location>
</feature>
<evidence type="ECO:0000313" key="3">
    <source>
        <dbReference type="Proteomes" id="UP000008276"/>
    </source>
</evidence>
<dbReference type="RefSeq" id="WP_014062547.1">
    <property type="nucleotide sequence ID" value="NC_015958.1"/>
</dbReference>
<name>G2MW86_9THEO</name>
<organism evidence="2 3">
    <name type="scientific">Thermoanaerobacter wiegelii Rt8.B1</name>
    <dbReference type="NCBI Taxonomy" id="697303"/>
    <lineage>
        <taxon>Bacteria</taxon>
        <taxon>Bacillati</taxon>
        <taxon>Bacillota</taxon>
        <taxon>Clostridia</taxon>
        <taxon>Thermoanaerobacterales</taxon>
        <taxon>Thermoanaerobacteraceae</taxon>
        <taxon>Thermoanaerobacter</taxon>
    </lineage>
</organism>
<dbReference type="InterPro" id="IPR011335">
    <property type="entry name" value="Restrct_endonuc-II-like"/>
</dbReference>
<dbReference type="Proteomes" id="UP000008276">
    <property type="component" value="Chromosome"/>
</dbReference>